<feature type="transmembrane region" description="Helical" evidence="15">
    <location>
        <begin position="682"/>
        <end position="702"/>
    </location>
</feature>
<dbReference type="InterPro" id="IPR030389">
    <property type="entry name" value="G_FEOB_dom"/>
</dbReference>
<dbReference type="NCBIfam" id="TIGR00437">
    <property type="entry name" value="feoB"/>
    <property type="match status" value="1"/>
</dbReference>
<feature type="binding site" evidence="13">
    <location>
        <begin position="12"/>
        <end position="19"/>
    </location>
    <ligand>
        <name>GTP</name>
        <dbReference type="ChEBI" id="CHEBI:37565"/>
        <label>1</label>
    </ligand>
</feature>
<dbReference type="Pfam" id="PF02421">
    <property type="entry name" value="FeoB_N"/>
    <property type="match status" value="1"/>
</dbReference>
<dbReference type="Proteomes" id="UP000245670">
    <property type="component" value="Unassembled WGS sequence"/>
</dbReference>
<gene>
    <name evidence="17" type="primary">feoB</name>
    <name evidence="17" type="ORF">DIS07_04580</name>
</gene>
<accession>A0A2U2JBK7</accession>
<feature type="transmembrane region" description="Helical" evidence="15">
    <location>
        <begin position="281"/>
        <end position="299"/>
    </location>
</feature>
<evidence type="ECO:0000259" key="16">
    <source>
        <dbReference type="PROSITE" id="PS51711"/>
    </source>
</evidence>
<evidence type="ECO:0000256" key="7">
    <source>
        <dbReference type="ARBA" id="ARBA00022989"/>
    </source>
</evidence>
<keyword evidence="2 15" id="KW-0813">Transport</keyword>
<dbReference type="Pfam" id="PF07670">
    <property type="entry name" value="Gate"/>
    <property type="match status" value="2"/>
</dbReference>
<dbReference type="GO" id="GO:0046872">
    <property type="term" value="F:metal ion binding"/>
    <property type="evidence" value="ECO:0007669"/>
    <property type="project" value="UniProtKB-KW"/>
</dbReference>
<evidence type="ECO:0000256" key="1">
    <source>
        <dbReference type="ARBA" id="ARBA00004651"/>
    </source>
</evidence>
<feature type="domain" description="FeoB-type G" evidence="16">
    <location>
        <begin position="5"/>
        <end position="172"/>
    </location>
</feature>
<evidence type="ECO:0000256" key="13">
    <source>
        <dbReference type="PIRSR" id="PIRSR603373-1"/>
    </source>
</evidence>
<evidence type="ECO:0000256" key="10">
    <source>
        <dbReference type="ARBA" id="ARBA00023134"/>
    </source>
</evidence>
<keyword evidence="14" id="KW-0479">Metal-binding</keyword>
<dbReference type="PANTHER" id="PTHR43185:SF1">
    <property type="entry name" value="FE(2+) TRANSPORTER FEOB"/>
    <property type="match status" value="1"/>
</dbReference>
<proteinExistence type="inferred from homology"/>
<evidence type="ECO:0000256" key="14">
    <source>
        <dbReference type="PIRSR" id="PIRSR603373-2"/>
    </source>
</evidence>
<evidence type="ECO:0000256" key="8">
    <source>
        <dbReference type="ARBA" id="ARBA00023004"/>
    </source>
</evidence>
<keyword evidence="10 13" id="KW-0342">GTP-binding</keyword>
<dbReference type="InterPro" id="IPR003373">
    <property type="entry name" value="Fe2_transport_prot-B"/>
</dbReference>
<sequence>MSKNDIKVALIGNPNTGKTSLFNQLTGLNQKVGNYPGITVDKKEGVSKLSSTQNAIITDLPGTYSINPTSLDESIVLKTLLKKDIKESPDVILVVADVENLKRNLLLFSQIKDLEIPTVLAINMVDQMDRKGITIDVSLLQKELNTEIVLISARKNEGIQEVKEAIIRCHVAAKASPLCGINHKIDPDYFDALKVISPNYSLYELWLMVTQNNYPDSITKEEKDKLVAFKKDISKLKRYQHKETIYRYQEINKILKKTYIVDKTKAKDLRSKLDKVFTHKIFGYVFFVFLLLLIFQSIFDWASFPMDLIDGTFAEFSSYVKSNLPSGIFTDLLTEGIIPGIGGVLIFIPQIAILFMFIAVLEETGYMSRVVFLMDKIMRRFGMNGKSVIPLISGTACAIPAIMATRTISSWKERLITILVTPFTTCSARLPVYAILIALIIPDTKIFGFLNLQGLVLLSLYALGFATAIIAAYILQKTLKIKTKSFFVVEMPNYKLPSVKNVFFEVVEKTKSFVFEAGKIILALSIVLWFLASNGPSSFDNAEKNTIENVANQNLSDDELQQKIASAQLENSYIGILGKTIEPTIKPLGYDWKIGIALITSFAAREVFVGTLATIYSVEADDEDTSTIKQKMASEINPDTGKNRFNFPVGMSLMVFYAFAMQCMATLAIVKRETKSWKWPLIQMFGMALLAYVSSLITFQILS</sequence>
<keyword evidence="14" id="KW-0460">Magnesium</keyword>
<dbReference type="Gene3D" id="3.40.50.300">
    <property type="entry name" value="P-loop containing nucleotide triphosphate hydrolases"/>
    <property type="match status" value="1"/>
</dbReference>
<feature type="transmembrane region" description="Helical" evidence="15">
    <location>
        <begin position="415"/>
        <end position="441"/>
    </location>
</feature>
<feature type="binding site" evidence="13">
    <location>
        <begin position="59"/>
        <end position="62"/>
    </location>
    <ligand>
        <name>GTP</name>
        <dbReference type="ChEBI" id="CHEBI:37565"/>
        <label>1</label>
    </ligand>
</feature>
<evidence type="ECO:0000313" key="17">
    <source>
        <dbReference type="EMBL" id="PWG05726.1"/>
    </source>
</evidence>
<comment type="caution">
    <text evidence="17">The sequence shown here is derived from an EMBL/GenBank/DDBJ whole genome shotgun (WGS) entry which is preliminary data.</text>
</comment>
<keyword evidence="5 15" id="KW-0812">Transmembrane</keyword>
<reference evidence="17 18" key="1">
    <citation type="submission" date="2018-05" db="EMBL/GenBank/DDBJ databases">
        <title>Polaribacter aquimarinus sp. nov., isolated from sediment in a sediment of sea.</title>
        <authorList>
            <person name="Lu D."/>
        </authorList>
    </citation>
    <scope>NUCLEOTIDE SEQUENCE [LARGE SCALE GENOMIC DNA]</scope>
    <source>
        <strain evidence="17 18">ZY113</strain>
    </source>
</reference>
<keyword evidence="8 15" id="KW-0408">Iron</keyword>
<keyword evidence="3" id="KW-1003">Cell membrane</keyword>
<feature type="transmembrane region" description="Helical" evidence="15">
    <location>
        <begin position="337"/>
        <end position="361"/>
    </location>
</feature>
<dbReference type="CDD" id="cd01879">
    <property type="entry name" value="FeoB"/>
    <property type="match status" value="1"/>
</dbReference>
<feature type="binding site" evidence="14">
    <location>
        <position position="26"/>
    </location>
    <ligand>
        <name>Mg(2+)</name>
        <dbReference type="ChEBI" id="CHEBI:18420"/>
        <label>2</label>
    </ligand>
</feature>
<feature type="binding site" evidence="14">
    <location>
        <position position="23"/>
    </location>
    <ligand>
        <name>Mg(2+)</name>
        <dbReference type="ChEBI" id="CHEBI:18420"/>
        <label>2</label>
    </ligand>
</feature>
<feature type="binding site" evidence="13">
    <location>
        <begin position="37"/>
        <end position="41"/>
    </location>
    <ligand>
        <name>GTP</name>
        <dbReference type="ChEBI" id="CHEBI:37565"/>
        <label>1</label>
    </ligand>
</feature>
<evidence type="ECO:0000256" key="2">
    <source>
        <dbReference type="ARBA" id="ARBA00022448"/>
    </source>
</evidence>
<keyword evidence="11 15" id="KW-0472">Membrane</keyword>
<keyword evidence="7 15" id="KW-1133">Transmembrane helix</keyword>
<dbReference type="PRINTS" id="PR00326">
    <property type="entry name" value="GTP1OBG"/>
</dbReference>
<comment type="subcellular location">
    <subcellularLocation>
        <location evidence="15">Cell inner membrane</location>
        <topology evidence="15">Multi-pass membrane protein</topology>
    </subcellularLocation>
    <subcellularLocation>
        <location evidence="1">Cell membrane</location>
        <topology evidence="1">Multi-pass membrane protein</topology>
    </subcellularLocation>
</comment>
<dbReference type="InterPro" id="IPR011642">
    <property type="entry name" value="Gate_dom"/>
</dbReference>
<evidence type="ECO:0000256" key="5">
    <source>
        <dbReference type="ARBA" id="ARBA00022692"/>
    </source>
</evidence>
<dbReference type="GO" id="GO:0005525">
    <property type="term" value="F:GTP binding"/>
    <property type="evidence" value="ECO:0007669"/>
    <property type="project" value="UniProtKB-KW"/>
</dbReference>
<dbReference type="RefSeq" id="WP_109404059.1">
    <property type="nucleotide sequence ID" value="NZ_QFFG01000002.1"/>
</dbReference>
<comment type="similarity">
    <text evidence="15">Belongs to the TRAFAC class TrmE-Era-EngA-EngB-Septin-like GTPase superfamily. FeoB GTPase (TC 9.A.8) family.</text>
</comment>
<feature type="binding site" evidence="14">
    <location>
        <position position="27"/>
    </location>
    <ligand>
        <name>Mg(2+)</name>
        <dbReference type="ChEBI" id="CHEBI:18420"/>
        <label>2</label>
    </ligand>
</feature>
<evidence type="ECO:0000256" key="12">
    <source>
        <dbReference type="NCBIfam" id="TIGR00437"/>
    </source>
</evidence>
<organism evidence="17 18">
    <name type="scientific">Polaribacter aquimarinus</name>
    <dbReference type="NCBI Taxonomy" id="2100726"/>
    <lineage>
        <taxon>Bacteria</taxon>
        <taxon>Pseudomonadati</taxon>
        <taxon>Bacteroidota</taxon>
        <taxon>Flavobacteriia</taxon>
        <taxon>Flavobacteriales</taxon>
        <taxon>Flavobacteriaceae</taxon>
    </lineage>
</organism>
<dbReference type="InterPro" id="IPR050860">
    <property type="entry name" value="FeoB_GTPase"/>
</dbReference>
<evidence type="ECO:0000256" key="11">
    <source>
        <dbReference type="ARBA" id="ARBA00023136"/>
    </source>
</evidence>
<evidence type="ECO:0000313" key="18">
    <source>
        <dbReference type="Proteomes" id="UP000245670"/>
    </source>
</evidence>
<dbReference type="GO" id="GO:0015093">
    <property type="term" value="F:ferrous iron transmembrane transporter activity"/>
    <property type="evidence" value="ECO:0007669"/>
    <property type="project" value="UniProtKB-UniRule"/>
</dbReference>
<name>A0A2U2JBK7_9FLAO</name>
<dbReference type="PANTHER" id="PTHR43185">
    <property type="entry name" value="FERROUS IRON TRANSPORT PROTEIN B"/>
    <property type="match status" value="1"/>
</dbReference>
<keyword evidence="18" id="KW-1185">Reference proteome</keyword>
<dbReference type="OrthoDB" id="9809127at2"/>
<feature type="transmembrane region" description="Helical" evidence="15">
    <location>
        <begin position="513"/>
        <end position="532"/>
    </location>
</feature>
<evidence type="ECO:0000256" key="6">
    <source>
        <dbReference type="ARBA" id="ARBA00022741"/>
    </source>
</evidence>
<dbReference type="SUPFAM" id="SSF52540">
    <property type="entry name" value="P-loop containing nucleoside triphosphate hydrolases"/>
    <property type="match status" value="1"/>
</dbReference>
<dbReference type="AlphaFoldDB" id="A0A2U2JBK7"/>
<evidence type="ECO:0000256" key="4">
    <source>
        <dbReference type="ARBA" id="ARBA00022496"/>
    </source>
</evidence>
<feature type="transmembrane region" description="Helical" evidence="15">
    <location>
        <begin position="453"/>
        <end position="475"/>
    </location>
</feature>
<dbReference type="GO" id="GO:0005886">
    <property type="term" value="C:plasma membrane"/>
    <property type="evidence" value="ECO:0007669"/>
    <property type="project" value="UniProtKB-SubCell"/>
</dbReference>
<keyword evidence="9" id="KW-0406">Ion transport</keyword>
<dbReference type="Pfam" id="PF07664">
    <property type="entry name" value="FeoB_C"/>
    <property type="match status" value="1"/>
</dbReference>
<evidence type="ECO:0000256" key="9">
    <source>
        <dbReference type="ARBA" id="ARBA00023065"/>
    </source>
</evidence>
<dbReference type="EMBL" id="QFFG01000002">
    <property type="protein sequence ID" value="PWG05726.1"/>
    <property type="molecule type" value="Genomic_DNA"/>
</dbReference>
<keyword evidence="6 13" id="KW-0547">Nucleotide-binding</keyword>
<protein>
    <recommendedName>
        <fullName evidence="12 15">Ferrous iron transport protein B</fullName>
    </recommendedName>
</protein>
<keyword evidence="4 15" id="KW-0410">Iron transport</keyword>
<comment type="caution">
    <text evidence="15">Lacks conserved residue(s) required for the propagation of feature annotation.</text>
</comment>
<dbReference type="InterPro" id="IPR006073">
    <property type="entry name" value="GTP-bd"/>
</dbReference>
<evidence type="ECO:0000256" key="15">
    <source>
        <dbReference type="RuleBase" id="RU362098"/>
    </source>
</evidence>
<dbReference type="InterPro" id="IPR027417">
    <property type="entry name" value="P-loop_NTPase"/>
</dbReference>
<dbReference type="InterPro" id="IPR011640">
    <property type="entry name" value="Fe2_transport_prot_B_C"/>
</dbReference>
<feature type="transmembrane region" description="Helical" evidence="15">
    <location>
        <begin position="647"/>
        <end position="670"/>
    </location>
</feature>
<comment type="function">
    <text evidence="15">Probable transporter of a GTP-driven Fe(2+) uptake system.</text>
</comment>
<dbReference type="PROSITE" id="PS51711">
    <property type="entry name" value="G_FEOB"/>
    <property type="match status" value="1"/>
</dbReference>
<feature type="binding site" evidence="13">
    <location>
        <begin position="123"/>
        <end position="126"/>
    </location>
    <ligand>
        <name>GTP</name>
        <dbReference type="ChEBI" id="CHEBI:37565"/>
        <label>1</label>
    </ligand>
</feature>
<evidence type="ECO:0000256" key="3">
    <source>
        <dbReference type="ARBA" id="ARBA00022475"/>
    </source>
</evidence>